<dbReference type="OrthoDB" id="9808813at2"/>
<dbReference type="PANTHER" id="PTHR11076:SF33">
    <property type="entry name" value="DNA POLYMERASE KAPPA"/>
    <property type="match status" value="1"/>
</dbReference>
<dbReference type="GO" id="GO:0009432">
    <property type="term" value="P:SOS response"/>
    <property type="evidence" value="ECO:0007669"/>
    <property type="project" value="UniProtKB-KW"/>
</dbReference>
<sequence length="418" mass="48026">MYALVDCNNFYASCERVFNPNLRNKPIAILSNNDGCVISRSDEAKALGLPMGAPIFKWEGFCKANNINVLSSNYPLYGDMSSRVMTILEQFTPDVEVYSIDEAFVQFKGFENYDFDDYGIQMRQRILKWTGIPTCVGIAPTKALSKVANKIARKFPNETKGVYVIDSEEKRIKALKWIKLGAVWGIGRGLQKRLKARGCKTALDFVQLPDEWVRKTFSITEWRLKKDLEGIAKLELDELQTKRAIATTRSFEYTFSDIDNIKERISTFATSCAEKLRKQGSSCHIIYVILRSDRHKKNEKQHRTSKVVNLPYPTNSSLVISNYAVKSVVSIFKKGIKYKRAGVVVTGLVPTNNHQLHLFENEDPKHEPLMRAIDRLNAKYENYKIKLGNQDLKRTWKMRQERLSPRYTTNINDIIKVK</sequence>
<feature type="domain" description="UmuC" evidence="4">
    <location>
        <begin position="2"/>
        <end position="187"/>
    </location>
</feature>
<evidence type="ECO:0000313" key="6">
    <source>
        <dbReference type="Proteomes" id="UP000235826"/>
    </source>
</evidence>
<dbReference type="GO" id="GO:0042276">
    <property type="term" value="P:error-prone translesion synthesis"/>
    <property type="evidence" value="ECO:0007669"/>
    <property type="project" value="TreeGrafter"/>
</dbReference>
<dbReference type="InterPro" id="IPR017961">
    <property type="entry name" value="DNA_pol_Y-fam_little_finger"/>
</dbReference>
<dbReference type="CDD" id="cd01700">
    <property type="entry name" value="PolY_Pol_V_umuC"/>
    <property type="match status" value="1"/>
</dbReference>
<dbReference type="InterPro" id="IPR043128">
    <property type="entry name" value="Rev_trsase/Diguanyl_cyclase"/>
</dbReference>
<dbReference type="GO" id="GO:0003887">
    <property type="term" value="F:DNA-directed DNA polymerase activity"/>
    <property type="evidence" value="ECO:0007669"/>
    <property type="project" value="UniProtKB-KW"/>
</dbReference>
<dbReference type="InterPro" id="IPR025188">
    <property type="entry name" value="DUF4113"/>
</dbReference>
<dbReference type="SUPFAM" id="SSF100879">
    <property type="entry name" value="Lesion bypass DNA polymerase (Y-family), little finger domain"/>
    <property type="match status" value="1"/>
</dbReference>
<evidence type="ECO:0000313" key="5">
    <source>
        <dbReference type="EMBL" id="AUP79167.1"/>
    </source>
</evidence>
<dbReference type="RefSeq" id="WP_102755822.1">
    <property type="nucleotide sequence ID" value="NZ_CP025791.1"/>
</dbReference>
<evidence type="ECO:0000259" key="4">
    <source>
        <dbReference type="PROSITE" id="PS50173"/>
    </source>
</evidence>
<dbReference type="InterPro" id="IPR001126">
    <property type="entry name" value="UmuC"/>
</dbReference>
<dbReference type="GO" id="GO:0003684">
    <property type="term" value="F:damaged DNA binding"/>
    <property type="evidence" value="ECO:0007669"/>
    <property type="project" value="InterPro"/>
</dbReference>
<dbReference type="Gene3D" id="3.30.70.270">
    <property type="match status" value="1"/>
</dbReference>
<organism evidence="5 6">
    <name type="scientific">Flavivirga eckloniae</name>
    <dbReference type="NCBI Taxonomy" id="1803846"/>
    <lineage>
        <taxon>Bacteria</taxon>
        <taxon>Pseudomonadati</taxon>
        <taxon>Bacteroidota</taxon>
        <taxon>Flavobacteriia</taxon>
        <taxon>Flavobacteriales</taxon>
        <taxon>Flavobacteriaceae</taxon>
        <taxon>Flavivirga</taxon>
    </lineage>
</organism>
<keyword evidence="2" id="KW-0227">DNA damage</keyword>
<keyword evidence="6" id="KW-1185">Reference proteome</keyword>
<dbReference type="PANTHER" id="PTHR11076">
    <property type="entry name" value="DNA REPAIR POLYMERASE UMUC / TRANSFERASE FAMILY MEMBER"/>
    <property type="match status" value="1"/>
</dbReference>
<reference evidence="5 6" key="1">
    <citation type="submission" date="2018-01" db="EMBL/GenBank/DDBJ databases">
        <title>Complete genome sequence of Flavivirga eckloniae ECD14 isolated from seaweed Ecklonia cava.</title>
        <authorList>
            <person name="Lee J.H."/>
            <person name="Baik K.S."/>
            <person name="Seong C.N."/>
        </authorList>
    </citation>
    <scope>NUCLEOTIDE SEQUENCE [LARGE SCALE GENOMIC DNA]</scope>
    <source>
        <strain evidence="5 6">ECD14</strain>
    </source>
</reference>
<dbReference type="Pfam" id="PF11799">
    <property type="entry name" value="IMS_C"/>
    <property type="match status" value="1"/>
</dbReference>
<dbReference type="KEGG" id="fek:C1H87_10820"/>
<dbReference type="InterPro" id="IPR036775">
    <property type="entry name" value="DNA_pol_Y-fam_lit_finger_sf"/>
</dbReference>
<gene>
    <name evidence="5" type="ORF">C1H87_10820</name>
</gene>
<dbReference type="Proteomes" id="UP000235826">
    <property type="component" value="Chromosome"/>
</dbReference>
<keyword evidence="2" id="KW-0741">SOS mutagenesis</keyword>
<evidence type="ECO:0000256" key="1">
    <source>
        <dbReference type="ARBA" id="ARBA00010945"/>
    </source>
</evidence>
<dbReference type="EMBL" id="CP025791">
    <property type="protein sequence ID" value="AUP79167.1"/>
    <property type="molecule type" value="Genomic_DNA"/>
</dbReference>
<dbReference type="Pfam" id="PF13438">
    <property type="entry name" value="DUF4113"/>
    <property type="match status" value="1"/>
</dbReference>
<dbReference type="Pfam" id="PF00817">
    <property type="entry name" value="IMS"/>
    <property type="match status" value="1"/>
</dbReference>
<dbReference type="InterPro" id="IPR043502">
    <property type="entry name" value="DNA/RNA_pol_sf"/>
</dbReference>
<dbReference type="AlphaFoldDB" id="A0A2K9PRG4"/>
<keyword evidence="3" id="KW-0742">SOS response</keyword>
<evidence type="ECO:0000256" key="3">
    <source>
        <dbReference type="ARBA" id="ARBA00023236"/>
    </source>
</evidence>
<proteinExistence type="inferred from homology"/>
<dbReference type="SUPFAM" id="SSF56672">
    <property type="entry name" value="DNA/RNA polymerases"/>
    <property type="match status" value="1"/>
</dbReference>
<dbReference type="Gene3D" id="3.30.1490.100">
    <property type="entry name" value="DNA polymerase, Y-family, little finger domain"/>
    <property type="match status" value="1"/>
</dbReference>
<evidence type="ECO:0000256" key="2">
    <source>
        <dbReference type="ARBA" id="ARBA00023199"/>
    </source>
</evidence>
<accession>A0A2K9PRG4</accession>
<dbReference type="PROSITE" id="PS50173">
    <property type="entry name" value="UMUC"/>
    <property type="match status" value="1"/>
</dbReference>
<dbReference type="GO" id="GO:0006281">
    <property type="term" value="P:DNA repair"/>
    <property type="evidence" value="ECO:0007669"/>
    <property type="project" value="InterPro"/>
</dbReference>
<dbReference type="Gene3D" id="3.40.1170.60">
    <property type="match status" value="1"/>
</dbReference>
<name>A0A2K9PRG4_9FLAO</name>
<protein>
    <submittedName>
        <fullName evidence="5">SOS mutagenesis and repair protein UmuC</fullName>
    </submittedName>
</protein>
<comment type="similarity">
    <text evidence="1">Belongs to the DNA polymerase type-Y family.</text>
</comment>
<dbReference type="InterPro" id="IPR050116">
    <property type="entry name" value="DNA_polymerase-Y"/>
</dbReference>